<dbReference type="Proteomes" id="UP000235220">
    <property type="component" value="Chromosome 1"/>
</dbReference>
<dbReference type="FunCoup" id="A0A2I4FG38">
    <property type="interactions" value="596"/>
</dbReference>
<sequence>MGREWYWGGRSSKKCGAGGEKDASSSGCMNAVFQFFDFHQFRFALHHRKPSFEPTCILPEEPTNPKGIEAPRNSLQSEELSLSCITREGEEEEEEDFNIPIGIQIKTSGLRGTKAGAPNDCSSEISSSPGIKTPNLVARLMGLDLLPETRSPFSYSSAHGTQNPLPKSHSHRLRPPQPLQSRLRNILDYDIITGTRSLPETPRISSARRSNVDHRLSLQINKENLSASEDLEFSRFSYLRRKERRVEEENNRSPSEYARQIVKQMKEKVNRKVGMDITNTITNRDQGRSTELVNQFKSRKYSKAFTKVVEDQYSSPGKHSAPSCSPRLRFSEPKIKSSMTQVSSKDKSFNYPKPSSSSLSSSQNVQPQPIKVSVMKPKPQPLQKQQQGPKTIQKCEKLEGERFRQRLKKPPQTSDIIRNKQEEPFVRRSIATRANIPEKKCKKTPLSNDLLNITVPNLLTVKKEPSPQATKIPQKQFQVFDAQESRCSSQLSSCTSQKYKPETTDKLMARESNDDKFNGDSTTGACGAEYEYVSNILRRTGIDKETCIVSFSSWFSPSHPLDPAILHELEYTGTDTSSTVHAIFTTETESTGIMPGQLGLGCNQKLLLFHLVDELLVEILKPNCIDMKPWASSKSGPGFCHMQGSQLIEKLCAKIRSFPCADCRVLDDIDALIDKDIPRLKLQSAMACEEEGEEIVKEIEKDILDTLVHETALEFW</sequence>
<reference evidence="3" key="1">
    <citation type="submission" date="2025-08" db="UniProtKB">
        <authorList>
            <consortium name="RefSeq"/>
        </authorList>
    </citation>
    <scope>IDENTIFICATION</scope>
    <source>
        <tissue evidence="3">Leaves</tissue>
    </source>
</reference>
<keyword evidence="2" id="KW-1185">Reference proteome</keyword>
<gene>
    <name evidence="3" type="primary">LOC108998503</name>
</gene>
<dbReference type="RefSeq" id="XP_018830609.1">
    <property type="nucleotide sequence ID" value="XM_018975064.2"/>
</dbReference>
<dbReference type="InterPro" id="IPR025486">
    <property type="entry name" value="DUF4378"/>
</dbReference>
<evidence type="ECO:0000313" key="3">
    <source>
        <dbReference type="RefSeq" id="XP_018830609.1"/>
    </source>
</evidence>
<evidence type="ECO:0000256" key="1">
    <source>
        <dbReference type="SAM" id="MobiDB-lite"/>
    </source>
</evidence>
<feature type="region of interest" description="Disordered" evidence="1">
    <location>
        <begin position="152"/>
        <end position="177"/>
    </location>
</feature>
<protein>
    <submittedName>
        <fullName evidence="3">Uncharacterized protein LOC108998503</fullName>
    </submittedName>
</protein>
<dbReference type="OrthoDB" id="1939700at2759"/>
<proteinExistence type="predicted"/>
<dbReference type="AlphaFoldDB" id="A0A2I4FG38"/>
<accession>A0A2I4FG38</accession>
<dbReference type="KEGG" id="jre:108998503"/>
<feature type="region of interest" description="Disordered" evidence="1">
    <location>
        <begin position="1"/>
        <end position="20"/>
    </location>
</feature>
<evidence type="ECO:0000313" key="2">
    <source>
        <dbReference type="Proteomes" id="UP000235220"/>
    </source>
</evidence>
<dbReference type="Pfam" id="PF14309">
    <property type="entry name" value="DUF4378"/>
    <property type="match status" value="1"/>
</dbReference>
<dbReference type="STRING" id="51240.A0A2I4FG38"/>
<feature type="region of interest" description="Disordered" evidence="1">
    <location>
        <begin position="310"/>
        <end position="368"/>
    </location>
</feature>
<name>A0A2I4FG38_JUGRE</name>
<dbReference type="Pfam" id="PF14383">
    <property type="entry name" value="VARLMGL"/>
    <property type="match status" value="1"/>
</dbReference>
<dbReference type="PANTHER" id="PTHR37751:SF1">
    <property type="entry name" value="LOW PROTEIN: M-PHASE INDUCER PHOSPHATASE-LIKE PROTEIN"/>
    <property type="match status" value="1"/>
</dbReference>
<feature type="compositionally biased region" description="Polar residues" evidence="1">
    <location>
        <begin position="152"/>
        <end position="165"/>
    </location>
</feature>
<dbReference type="GeneID" id="108998503"/>
<dbReference type="PANTHER" id="PTHR37751">
    <property type="entry name" value="LOW PROTEIN: M-PHASE INDUCER PHOSPHATASE-LIKE PROTEIN"/>
    <property type="match status" value="1"/>
</dbReference>
<dbReference type="InterPro" id="IPR032795">
    <property type="entry name" value="DUF3741-assoc"/>
</dbReference>
<organism evidence="2 3">
    <name type="scientific">Juglans regia</name>
    <name type="common">English walnut</name>
    <dbReference type="NCBI Taxonomy" id="51240"/>
    <lineage>
        <taxon>Eukaryota</taxon>
        <taxon>Viridiplantae</taxon>
        <taxon>Streptophyta</taxon>
        <taxon>Embryophyta</taxon>
        <taxon>Tracheophyta</taxon>
        <taxon>Spermatophyta</taxon>
        <taxon>Magnoliopsida</taxon>
        <taxon>eudicotyledons</taxon>
        <taxon>Gunneridae</taxon>
        <taxon>Pentapetalae</taxon>
        <taxon>rosids</taxon>
        <taxon>fabids</taxon>
        <taxon>Fagales</taxon>
        <taxon>Juglandaceae</taxon>
        <taxon>Juglans</taxon>
    </lineage>
</organism>
<dbReference type="Gramene" id="Jr01_11710_p1">
    <property type="protein sequence ID" value="cds.Jr01_11710_p1"/>
    <property type="gene ID" value="Jr01_11710"/>
</dbReference>